<gene>
    <name evidence="2" type="ORF">EJD97_006586</name>
</gene>
<evidence type="ECO:0000259" key="1">
    <source>
        <dbReference type="Pfam" id="PF24925"/>
    </source>
</evidence>
<accession>A0A6N2BQK4</accession>
<organism evidence="2">
    <name type="scientific">Solanum chilense</name>
    <name type="common">Tomato</name>
    <name type="synonym">Lycopersicon chilense</name>
    <dbReference type="NCBI Taxonomy" id="4083"/>
    <lineage>
        <taxon>Eukaryota</taxon>
        <taxon>Viridiplantae</taxon>
        <taxon>Streptophyta</taxon>
        <taxon>Embryophyta</taxon>
        <taxon>Tracheophyta</taxon>
        <taxon>Spermatophyta</taxon>
        <taxon>Magnoliopsida</taxon>
        <taxon>eudicotyledons</taxon>
        <taxon>Gunneridae</taxon>
        <taxon>Pentapetalae</taxon>
        <taxon>asterids</taxon>
        <taxon>lamiids</taxon>
        <taxon>Solanales</taxon>
        <taxon>Solanaceae</taxon>
        <taxon>Solanoideae</taxon>
        <taxon>Solaneae</taxon>
        <taxon>Solanum</taxon>
        <taxon>Solanum subgen. Lycopersicon</taxon>
    </lineage>
</organism>
<proteinExistence type="predicted"/>
<feature type="domain" description="DUF7746" evidence="1">
    <location>
        <begin position="10"/>
        <end position="84"/>
    </location>
</feature>
<dbReference type="EMBL" id="RXGB01001945">
    <property type="protein sequence ID" value="TMW96895.1"/>
    <property type="molecule type" value="Genomic_DNA"/>
</dbReference>
<dbReference type="Pfam" id="PF24925">
    <property type="entry name" value="DUF7746"/>
    <property type="match status" value="1"/>
</dbReference>
<reference evidence="2" key="1">
    <citation type="submission" date="2019-05" db="EMBL/GenBank/DDBJ databases">
        <title>The de novo reference genome and transcriptome assemblies of the wild tomato species Solanum chilense.</title>
        <authorList>
            <person name="Stam R."/>
            <person name="Nosenko T."/>
            <person name="Hoerger A.C."/>
            <person name="Stephan W."/>
            <person name="Seidel M.A."/>
            <person name="Kuhn J.M.M."/>
            <person name="Haberer G."/>
            <person name="Tellier A."/>
        </authorList>
    </citation>
    <scope>NUCLEOTIDE SEQUENCE</scope>
    <source>
        <tissue evidence="2">Mature leaves</tissue>
    </source>
</reference>
<protein>
    <recommendedName>
        <fullName evidence="1">DUF7746 domain-containing protein</fullName>
    </recommendedName>
</protein>
<sequence>MHPQGIGDGMGIKEWNIDGMAHGQIYNKLQEMGMNVTTYKWKNSTDNQAANKFVAGVTGTLINWWDNYLTYQNRADILDAVANKSVLKTEGGQTSKSIEVVEDATTTLIYSIDKHFVGEPRLLQDRSLEILSNLYCKKLTDFRWYKDMFITKLMIREDCNNDYWKEHFLSGLPPHLAEKVRSKIRDRFEGNIPYSQLSYGDLISLINFVAMELCTDLKLKEQLKNYQKFSIFEL</sequence>
<dbReference type="Pfam" id="PF22909">
    <property type="entry name" value="Caulimovir_coat_dom"/>
    <property type="match status" value="1"/>
</dbReference>
<comment type="caution">
    <text evidence="2">The sequence shown here is derived from an EMBL/GenBank/DDBJ whole genome shotgun (WGS) entry which is preliminary data.</text>
</comment>
<dbReference type="PANTHER" id="PTHR33054:SF9">
    <property type="entry name" value="CCHC-TYPE DOMAIN-CONTAINING PROTEIN"/>
    <property type="match status" value="1"/>
</dbReference>
<evidence type="ECO:0000313" key="2">
    <source>
        <dbReference type="EMBL" id="TMW96895.1"/>
    </source>
</evidence>
<dbReference type="AlphaFoldDB" id="A0A6N2BQK4"/>
<name>A0A6N2BQK4_SOLCI</name>
<dbReference type="InterPro" id="IPR056648">
    <property type="entry name" value="DUF7746"/>
</dbReference>
<dbReference type="PANTHER" id="PTHR33054">
    <property type="entry name" value="CCHC-TYPE DOMAIN-CONTAINING PROTEIN"/>
    <property type="match status" value="1"/>
</dbReference>